<dbReference type="InterPro" id="IPR001623">
    <property type="entry name" value="DnaJ_domain"/>
</dbReference>
<dbReference type="GeneID" id="28825004"/>
<accession>A0A194X3I6</accession>
<dbReference type="RefSeq" id="XP_018069108.1">
    <property type="nucleotide sequence ID" value="XM_018215278.1"/>
</dbReference>
<evidence type="ECO:0000259" key="2">
    <source>
        <dbReference type="PROSITE" id="PS50076"/>
    </source>
</evidence>
<dbReference type="SUPFAM" id="SSF46565">
    <property type="entry name" value="Chaperone J-domain"/>
    <property type="match status" value="1"/>
</dbReference>
<feature type="domain" description="J" evidence="2">
    <location>
        <begin position="68"/>
        <end position="139"/>
    </location>
</feature>
<gene>
    <name evidence="3" type="ORF">LY89DRAFT_686414</name>
</gene>
<dbReference type="Pfam" id="PF00226">
    <property type="entry name" value="DnaJ"/>
    <property type="match status" value="1"/>
</dbReference>
<dbReference type="Gene3D" id="1.10.287.110">
    <property type="entry name" value="DnaJ domain"/>
    <property type="match status" value="1"/>
</dbReference>
<dbReference type="InterPro" id="IPR036869">
    <property type="entry name" value="J_dom_sf"/>
</dbReference>
<dbReference type="CDD" id="cd06257">
    <property type="entry name" value="DnaJ"/>
    <property type="match status" value="1"/>
</dbReference>
<name>A0A194X3I6_MOLSC</name>
<dbReference type="SMART" id="SM00271">
    <property type="entry name" value="DnaJ"/>
    <property type="match status" value="1"/>
</dbReference>
<dbReference type="PROSITE" id="PS00636">
    <property type="entry name" value="DNAJ_1"/>
    <property type="match status" value="1"/>
</dbReference>
<protein>
    <recommendedName>
        <fullName evidence="2">J domain-containing protein</fullName>
    </recommendedName>
</protein>
<feature type="region of interest" description="Disordered" evidence="1">
    <location>
        <begin position="277"/>
        <end position="299"/>
    </location>
</feature>
<dbReference type="InParanoid" id="A0A194X3I6"/>
<dbReference type="Proteomes" id="UP000070700">
    <property type="component" value="Unassembled WGS sequence"/>
</dbReference>
<dbReference type="KEGG" id="psco:LY89DRAFT_686414"/>
<dbReference type="PANTHER" id="PTHR24074">
    <property type="entry name" value="CO-CHAPERONE PROTEIN DJLA"/>
    <property type="match status" value="1"/>
</dbReference>
<organism evidence="3 4">
    <name type="scientific">Mollisia scopiformis</name>
    <name type="common">Conifer needle endophyte fungus</name>
    <name type="synonym">Phialocephala scopiformis</name>
    <dbReference type="NCBI Taxonomy" id="149040"/>
    <lineage>
        <taxon>Eukaryota</taxon>
        <taxon>Fungi</taxon>
        <taxon>Dikarya</taxon>
        <taxon>Ascomycota</taxon>
        <taxon>Pezizomycotina</taxon>
        <taxon>Leotiomycetes</taxon>
        <taxon>Helotiales</taxon>
        <taxon>Mollisiaceae</taxon>
        <taxon>Mollisia</taxon>
    </lineage>
</organism>
<dbReference type="InterPro" id="IPR050817">
    <property type="entry name" value="DjlA_DnaK_co-chaperone"/>
</dbReference>
<evidence type="ECO:0000313" key="4">
    <source>
        <dbReference type="Proteomes" id="UP000070700"/>
    </source>
</evidence>
<feature type="compositionally biased region" description="Basic and acidic residues" evidence="1">
    <location>
        <begin position="277"/>
        <end position="289"/>
    </location>
</feature>
<reference evidence="3 4" key="1">
    <citation type="submission" date="2015-10" db="EMBL/GenBank/DDBJ databases">
        <title>Full genome of DAOMC 229536 Phialocephala scopiformis, a fungal endophyte of spruce producing the potent anti-insectan compound rugulosin.</title>
        <authorList>
            <consortium name="DOE Joint Genome Institute"/>
            <person name="Walker A.K."/>
            <person name="Frasz S.L."/>
            <person name="Seifert K.A."/>
            <person name="Miller J.D."/>
            <person name="Mondo S.J."/>
            <person name="Labutti K."/>
            <person name="Lipzen A."/>
            <person name="Dockter R."/>
            <person name="Kennedy M."/>
            <person name="Grigoriev I.V."/>
            <person name="Spatafora J.W."/>
        </authorList>
    </citation>
    <scope>NUCLEOTIDE SEQUENCE [LARGE SCALE GENOMIC DNA]</scope>
    <source>
        <strain evidence="3 4">CBS 120377</strain>
    </source>
</reference>
<dbReference type="InterPro" id="IPR018253">
    <property type="entry name" value="DnaJ_domain_CS"/>
</dbReference>
<dbReference type="EMBL" id="KQ947419">
    <property type="protein sequence ID" value="KUJ14753.1"/>
    <property type="molecule type" value="Genomic_DNA"/>
</dbReference>
<evidence type="ECO:0000313" key="3">
    <source>
        <dbReference type="EMBL" id="KUJ14753.1"/>
    </source>
</evidence>
<sequence length="321" mass="35601">MFKKSGMLLSSNNLHSFQTSTSPSKTSSFPASGTLQCRSYAMVSDGHSRHNHGKHRWPEVASANAVPTPYQIFGQRKGSPYSKKRFYELVKQYHPDRHDLESSDDGLSYTTKLERYRLVVAANDILSDPVKRGAYDCYGAGWNGSPDVLAPRDSSESAGGWGTYGGRGWGGGPAGPSQNATWEDWERWYQRDAKGPQEPRYVSNSAFVGLIMIFAAIGGIGQATRAGSYGATFLEQRDALHDNISKDLMRRRKETTTIYGSREERILSFLKQRDPEGYGLLDPKEEGYRKPLPPPEICSGKEVKSLQIGIYEDKSNPSKGA</sequence>
<dbReference type="OrthoDB" id="17458at2759"/>
<evidence type="ECO:0000256" key="1">
    <source>
        <dbReference type="SAM" id="MobiDB-lite"/>
    </source>
</evidence>
<dbReference type="STRING" id="149040.A0A194X3I6"/>
<dbReference type="PROSITE" id="PS50076">
    <property type="entry name" value="DNAJ_2"/>
    <property type="match status" value="1"/>
</dbReference>
<dbReference type="AlphaFoldDB" id="A0A194X3I6"/>
<keyword evidence="4" id="KW-1185">Reference proteome</keyword>
<proteinExistence type="predicted"/>